<comment type="caution">
    <text evidence="1">The sequence shown here is derived from an EMBL/GenBank/DDBJ whole genome shotgun (WGS) entry which is preliminary data.</text>
</comment>
<sequence>MNQVKQEKKSSNKWSCCICNEKQSVRKVFGRSAAAKDVRKLVQELNMPNQTSGAAYDGYYFPNSHSGDKANADEQNADEVSVLNPHSREFMYKESTSTKRNKWSEYVEEEVEPAFINIIDEVDDDRLVTTIFEVQKGKHKGKDSNKFANAAGAQEDRIPILHTDSQAKRSKCSKNTQGVVIEERANLLSAKSESIQINEKGMEECLVSRHLVTTNALRSKSKAYAQVLSKWANYMDSCLGTGSEEENQPARPSKSSISSTRWNMAKSKYANITQTQTSFEDCNVEENVCPLFL</sequence>
<dbReference type="Proteomes" id="UP001162992">
    <property type="component" value="Chromosome 2"/>
</dbReference>
<protein>
    <submittedName>
        <fullName evidence="1">Uncharacterized protein</fullName>
    </submittedName>
</protein>
<dbReference type="EMBL" id="CM055093">
    <property type="protein sequence ID" value="KAJ7565094.1"/>
    <property type="molecule type" value="Genomic_DNA"/>
</dbReference>
<evidence type="ECO:0000313" key="1">
    <source>
        <dbReference type="EMBL" id="KAJ7565094.1"/>
    </source>
</evidence>
<keyword evidence="2" id="KW-1185">Reference proteome</keyword>
<accession>A0ACC2EEV6</accession>
<name>A0ACC2EEV6_DIPCM</name>
<organism evidence="1 2">
    <name type="scientific">Diphasiastrum complanatum</name>
    <name type="common">Issler's clubmoss</name>
    <name type="synonym">Lycopodium complanatum</name>
    <dbReference type="NCBI Taxonomy" id="34168"/>
    <lineage>
        <taxon>Eukaryota</taxon>
        <taxon>Viridiplantae</taxon>
        <taxon>Streptophyta</taxon>
        <taxon>Embryophyta</taxon>
        <taxon>Tracheophyta</taxon>
        <taxon>Lycopodiopsida</taxon>
        <taxon>Lycopodiales</taxon>
        <taxon>Lycopodiaceae</taxon>
        <taxon>Lycopodioideae</taxon>
        <taxon>Diphasiastrum</taxon>
    </lineage>
</organism>
<evidence type="ECO:0000313" key="2">
    <source>
        <dbReference type="Proteomes" id="UP001162992"/>
    </source>
</evidence>
<proteinExistence type="predicted"/>
<gene>
    <name evidence="1" type="ORF">O6H91_02G047800</name>
</gene>
<reference evidence="2" key="1">
    <citation type="journal article" date="2024" name="Proc. Natl. Acad. Sci. U.S.A.">
        <title>Extraordinary preservation of gene collinearity over three hundred million years revealed in homosporous lycophytes.</title>
        <authorList>
            <person name="Li C."/>
            <person name="Wickell D."/>
            <person name="Kuo L.Y."/>
            <person name="Chen X."/>
            <person name="Nie B."/>
            <person name="Liao X."/>
            <person name="Peng D."/>
            <person name="Ji J."/>
            <person name="Jenkins J."/>
            <person name="Williams M."/>
            <person name="Shu S."/>
            <person name="Plott C."/>
            <person name="Barry K."/>
            <person name="Rajasekar S."/>
            <person name="Grimwood J."/>
            <person name="Han X."/>
            <person name="Sun S."/>
            <person name="Hou Z."/>
            <person name="He W."/>
            <person name="Dai G."/>
            <person name="Sun C."/>
            <person name="Schmutz J."/>
            <person name="Leebens-Mack J.H."/>
            <person name="Li F.W."/>
            <person name="Wang L."/>
        </authorList>
    </citation>
    <scope>NUCLEOTIDE SEQUENCE [LARGE SCALE GENOMIC DNA]</scope>
    <source>
        <strain evidence="2">cv. PW_Plant_1</strain>
    </source>
</reference>